<dbReference type="RefSeq" id="WP_207862007.1">
    <property type="nucleotide sequence ID" value="NZ_JAFREP010000030.1"/>
</dbReference>
<evidence type="ECO:0000256" key="6">
    <source>
        <dbReference type="ARBA" id="ARBA00022679"/>
    </source>
</evidence>
<proteinExistence type="predicted"/>
<dbReference type="CDD" id="cd00833">
    <property type="entry name" value="PKS"/>
    <property type="match status" value="1"/>
</dbReference>
<evidence type="ECO:0000256" key="9">
    <source>
        <dbReference type="SAM" id="MobiDB-lite"/>
    </source>
</evidence>
<organism evidence="13 14">
    <name type="scientific">Acanthopleuribacter pedis</name>
    <dbReference type="NCBI Taxonomy" id="442870"/>
    <lineage>
        <taxon>Bacteria</taxon>
        <taxon>Pseudomonadati</taxon>
        <taxon>Acidobacteriota</taxon>
        <taxon>Holophagae</taxon>
        <taxon>Acanthopleuribacterales</taxon>
        <taxon>Acanthopleuribacteraceae</taxon>
        <taxon>Acanthopleuribacter</taxon>
    </lineage>
</organism>
<dbReference type="SMART" id="SM00823">
    <property type="entry name" value="PKS_PP"/>
    <property type="match status" value="2"/>
</dbReference>
<dbReference type="Gene3D" id="3.40.47.10">
    <property type="match status" value="1"/>
</dbReference>
<dbReference type="Pfam" id="PF22336">
    <property type="entry name" value="RhiE-like_linker"/>
    <property type="match status" value="1"/>
</dbReference>
<comment type="caution">
    <text evidence="13">The sequence shown here is derived from an EMBL/GenBank/DDBJ whole genome shotgun (WGS) entry which is preliminary data.</text>
</comment>
<dbReference type="InterPro" id="IPR050091">
    <property type="entry name" value="PKS_NRPS_Biosynth_Enz"/>
</dbReference>
<feature type="region of interest" description="Disordered" evidence="9">
    <location>
        <begin position="403"/>
        <end position="422"/>
    </location>
</feature>
<dbReference type="GO" id="GO:0006633">
    <property type="term" value="P:fatty acid biosynthetic process"/>
    <property type="evidence" value="ECO:0007669"/>
    <property type="project" value="TreeGrafter"/>
</dbReference>
<evidence type="ECO:0000256" key="8">
    <source>
        <dbReference type="PROSITE-ProRule" id="PRU01363"/>
    </source>
</evidence>
<keyword evidence="7" id="KW-0677">Repeat</keyword>
<dbReference type="Pfam" id="PF01593">
    <property type="entry name" value="Amino_oxidase"/>
    <property type="match status" value="1"/>
</dbReference>
<dbReference type="Pfam" id="PF00550">
    <property type="entry name" value="PP-binding"/>
    <property type="match status" value="2"/>
</dbReference>
<dbReference type="Gene3D" id="3.50.50.60">
    <property type="entry name" value="FAD/NAD(P)-binding domain"/>
    <property type="match status" value="2"/>
</dbReference>
<feature type="active site" description="Proton donor; for dehydratase activity" evidence="8">
    <location>
        <position position="190"/>
    </location>
</feature>
<dbReference type="Pfam" id="PF00109">
    <property type="entry name" value="ketoacyl-synt"/>
    <property type="match status" value="1"/>
</dbReference>
<comment type="pathway">
    <text evidence="2">Antibiotic biosynthesis.</text>
</comment>
<dbReference type="Pfam" id="PF21089">
    <property type="entry name" value="PKS_DH_N"/>
    <property type="match status" value="1"/>
</dbReference>
<dbReference type="InterPro" id="IPR049552">
    <property type="entry name" value="PKS_DH_N"/>
</dbReference>
<dbReference type="InterPro" id="IPR036188">
    <property type="entry name" value="FAD/NAD-bd_sf"/>
</dbReference>
<feature type="region of interest" description="Disordered" evidence="9">
    <location>
        <begin position="1651"/>
        <end position="1692"/>
    </location>
</feature>
<evidence type="ECO:0000313" key="14">
    <source>
        <dbReference type="Proteomes" id="UP000664417"/>
    </source>
</evidence>
<keyword evidence="14" id="KW-1185">Reference proteome</keyword>
<feature type="region of interest" description="N-terminal hotdog fold" evidence="8">
    <location>
        <begin position="1"/>
        <end position="108"/>
    </location>
</feature>
<dbReference type="Pfam" id="PF14765">
    <property type="entry name" value="PS-DH"/>
    <property type="match status" value="1"/>
</dbReference>
<feature type="compositionally biased region" description="Low complexity" evidence="9">
    <location>
        <begin position="1651"/>
        <end position="1683"/>
    </location>
</feature>
<sequence>MKKAAFILSKEHPILGNHKAHGHALLPGLAYIDIIYRFFLQNGFEYPELELKNLSIFRPLIPPDGGAVRVFVRGEPKNGDDRVRDVRIEGLALDAHGEADLFAAAEVVHREPVRFDETLDLSALTAQAREETDLAACYDVCRDNELVHTGIMKAEGRIFRLDDSLLVDLSLAEPYRAGGQDALFHPTLIDSAGVAGSLLFPEFVPAEDAGKLFLPLFFQSFRAAATLQDRTWCRIPLDSVSRKNELLYMDLAFFNDAGEKIAELGRFTNKLVRSSALINPGGSDAKKRKTGAVKDSAEALKAGAETSKPQPTPPAAAAAGTVADMLGFLKEIVARALGRAPAEIDAESDYYEMGLESSMLLEIVTEVGKKLSLDLAPTLLFEYATLAELAVFLADETGAVPANSAPANGAPANSEPKPEQLEKTLPQAATPPITQPAAPPIRAVEPAAQIRAVEPAAPHAGDIAVIGMSGAFPKAADLRAFWRNLKNGKDCVGPIPNTRWNTDDFTHITSPTGKEMPRWAGLLDDVDQFDPMFFKIPPLEAKYVDPQCRLFLQAVWNAVEDAGYTPATLDPGGDRNLNQVGVFAGIMNNDYQSVLLEALAAEERAAFPVSQSFAPVANRVSHFFNFHGPSMSVDTVCSSALTALHWALTAMASGQCRVAVVGGVNLCLHPSKLISYSMTNLYSGKEKSGPFAAADGYVPGEGIGAVILKPLADALRDGDHVYGVIKASVMGHGGGKGGGFMIPKPNAQAAFIKRLFAQAGVKPETISYVESSALGDEIWDSIEVAGLTKAFATGPGSCPIGSVKSNIGHTEAASGMAQLIKVMLQLKHGLLTPSIHADAFPANQHIQWGRSPFRIQRETTLWRRPVQGEVELPRRAVICNVGATISYSSLLVEECTHSAKPTPLDQPQLVPLSAAKPAILLQRARDLLAFLENDDASLVDIAFTLRVGREHMAERLAIPAPSKEALSAALANFIADPDQNNAGFVRGAVTDPEREKVTDLFGAGSQAMLLDETLASGDLEKAARLWVLGFKIPLETLGTRGRRISLPGYPFEKRRCWVTPAAKQPTRNALAAQPQQTVVMPERKKSPERTHYDVVIVGAGIAGLIAACYLQQKGKAVLILEYHGLPGGYLQNYKRKGYDVDAVTAFYPFVEPDEIIGRALQELGIAMDWIDCAVTPFRVTPDEGVVPIEFKIGAKTQEENAFDIFRNFTPGYERELKDMLRYIFNDALIEREEEHYNRLTFGAFLGRFLPERFHRHFYLPFSNPTDPIEDTAFIAYRVVFKMFIGVPQYYPAGGSKNLIGKLVERFRALGGTLKFRRKVLRVNVSGEKVRGVVTAKGEYTGDDTILACSPRQIFDAMYEDDKQVDNAYLRKVRALKPCMPSCVLSVFFDGKLDQWLEADELRHNLHAMYIFDHEDGVAPERVLDRFDIKYLYCVCPTQLDARLGAKGDYVVATVEVPYLEPAFWKENAAEIGEAFMARFYACFPKLRGHVANFELATPPTMEKYTLNYKGAISGWAMTVDQAGKERLPQTTPWRNLFLAGHWAFPGARIAMSVESGRLVSRLVGAAAQPADSASKPLKTNLLDLVSRLLGYEPDEIDADKPFAEYGVDSILGLQLIRQLEESHGIVVKARDFIEHPTPAALIAFLDAKAPSPDAPSADAPSQSSTPPVATPPTTEVAAPAAEAPPDDGARERELLERFKRGELSLDEIKSLV</sequence>
<reference evidence="13" key="1">
    <citation type="submission" date="2021-03" db="EMBL/GenBank/DDBJ databases">
        <authorList>
            <person name="Wang G."/>
        </authorList>
    </citation>
    <scope>NUCLEOTIDE SEQUENCE</scope>
    <source>
        <strain evidence="13">KCTC 12899</strain>
    </source>
</reference>
<keyword evidence="6" id="KW-0808">Transferase</keyword>
<dbReference type="GO" id="GO:0016491">
    <property type="term" value="F:oxidoreductase activity"/>
    <property type="evidence" value="ECO:0007669"/>
    <property type="project" value="InterPro"/>
</dbReference>
<dbReference type="InterPro" id="IPR002937">
    <property type="entry name" value="Amino_oxidase"/>
</dbReference>
<comment type="subcellular location">
    <subcellularLocation>
        <location evidence="1">Cytoplasm</location>
    </subcellularLocation>
</comment>
<dbReference type="SUPFAM" id="SSF51905">
    <property type="entry name" value="FAD/NAD(P)-binding domain"/>
    <property type="match status" value="1"/>
</dbReference>
<feature type="region of interest" description="C-terminal hotdog fold" evidence="8">
    <location>
        <begin position="129"/>
        <end position="278"/>
    </location>
</feature>
<feature type="domain" description="Carrier" evidence="10">
    <location>
        <begin position="323"/>
        <end position="397"/>
    </location>
</feature>
<protein>
    <submittedName>
        <fullName evidence="13">Polyketide synthase dehydratase domain-containing protein</fullName>
    </submittedName>
</protein>
<dbReference type="SMART" id="SM01294">
    <property type="entry name" value="PKS_PP_betabranch"/>
    <property type="match status" value="2"/>
</dbReference>
<dbReference type="SUPFAM" id="SSF47336">
    <property type="entry name" value="ACP-like"/>
    <property type="match status" value="2"/>
</dbReference>
<dbReference type="PROSITE" id="PS50075">
    <property type="entry name" value="CARRIER"/>
    <property type="match status" value="2"/>
</dbReference>
<evidence type="ECO:0000259" key="11">
    <source>
        <dbReference type="PROSITE" id="PS52004"/>
    </source>
</evidence>
<evidence type="ECO:0000256" key="2">
    <source>
        <dbReference type="ARBA" id="ARBA00004792"/>
    </source>
</evidence>
<dbReference type="InterPro" id="IPR014031">
    <property type="entry name" value="Ketoacyl_synth_C"/>
</dbReference>
<dbReference type="GO" id="GO:0004312">
    <property type="term" value="F:fatty acid synthase activity"/>
    <property type="evidence" value="ECO:0007669"/>
    <property type="project" value="TreeGrafter"/>
</dbReference>
<dbReference type="PROSITE" id="PS00012">
    <property type="entry name" value="PHOSPHOPANTETHEINE"/>
    <property type="match status" value="2"/>
</dbReference>
<dbReference type="SUPFAM" id="SSF53901">
    <property type="entry name" value="Thiolase-like"/>
    <property type="match status" value="1"/>
</dbReference>
<dbReference type="PROSITE" id="PS52019">
    <property type="entry name" value="PKS_MFAS_DH"/>
    <property type="match status" value="1"/>
</dbReference>
<evidence type="ECO:0000259" key="12">
    <source>
        <dbReference type="PROSITE" id="PS52019"/>
    </source>
</evidence>
<dbReference type="InterPro" id="IPR036736">
    <property type="entry name" value="ACP-like_sf"/>
</dbReference>
<dbReference type="InterPro" id="IPR049900">
    <property type="entry name" value="PKS_mFAS_DH"/>
</dbReference>
<feature type="domain" description="Carrier" evidence="10">
    <location>
        <begin position="1572"/>
        <end position="1649"/>
    </location>
</feature>
<keyword evidence="4" id="KW-0963">Cytoplasm</keyword>
<feature type="compositionally biased region" description="Low complexity" evidence="9">
    <location>
        <begin position="403"/>
        <end position="414"/>
    </location>
</feature>
<dbReference type="Gene3D" id="1.10.1200.10">
    <property type="entry name" value="ACP-like"/>
    <property type="match status" value="2"/>
</dbReference>
<dbReference type="PANTHER" id="PTHR43775:SF37">
    <property type="entry name" value="SI:DKEY-61P9.11"/>
    <property type="match status" value="1"/>
</dbReference>
<dbReference type="GO" id="GO:0005886">
    <property type="term" value="C:plasma membrane"/>
    <property type="evidence" value="ECO:0007669"/>
    <property type="project" value="TreeGrafter"/>
</dbReference>
<feature type="active site" description="Proton acceptor; for dehydratase activity" evidence="8">
    <location>
        <position position="18"/>
    </location>
</feature>
<evidence type="ECO:0000313" key="13">
    <source>
        <dbReference type="EMBL" id="MBO1322037.1"/>
    </source>
</evidence>
<dbReference type="InterPro" id="IPR006162">
    <property type="entry name" value="Ppantetheine_attach_site"/>
</dbReference>
<dbReference type="InterPro" id="IPR042104">
    <property type="entry name" value="PKS_dehydratase_sf"/>
</dbReference>
<evidence type="ECO:0000256" key="1">
    <source>
        <dbReference type="ARBA" id="ARBA00004496"/>
    </source>
</evidence>
<dbReference type="InterPro" id="IPR049551">
    <property type="entry name" value="PKS_DH_C"/>
</dbReference>
<dbReference type="SMART" id="SM00825">
    <property type="entry name" value="PKS_KS"/>
    <property type="match status" value="1"/>
</dbReference>
<dbReference type="Pfam" id="PF02801">
    <property type="entry name" value="Ketoacyl-synt_C"/>
    <property type="match status" value="1"/>
</dbReference>
<evidence type="ECO:0000259" key="10">
    <source>
        <dbReference type="PROSITE" id="PS50075"/>
    </source>
</evidence>
<feature type="domain" description="Ketosynthase family 3 (KS3)" evidence="11">
    <location>
        <begin position="460"/>
        <end position="894"/>
    </location>
</feature>
<dbReference type="GO" id="GO:0005737">
    <property type="term" value="C:cytoplasm"/>
    <property type="evidence" value="ECO:0007669"/>
    <property type="project" value="UniProtKB-SubCell"/>
</dbReference>
<dbReference type="PANTHER" id="PTHR43775">
    <property type="entry name" value="FATTY ACID SYNTHASE"/>
    <property type="match status" value="1"/>
</dbReference>
<dbReference type="InterPro" id="IPR020841">
    <property type="entry name" value="PKS_Beta-ketoAc_synthase_dom"/>
</dbReference>
<evidence type="ECO:0000256" key="4">
    <source>
        <dbReference type="ARBA" id="ARBA00022490"/>
    </source>
</evidence>
<gene>
    <name evidence="13" type="ORF">J3U88_26410</name>
</gene>
<evidence type="ECO:0000256" key="5">
    <source>
        <dbReference type="ARBA" id="ARBA00022553"/>
    </source>
</evidence>
<dbReference type="EMBL" id="JAFREP010000030">
    <property type="protein sequence ID" value="MBO1322037.1"/>
    <property type="molecule type" value="Genomic_DNA"/>
</dbReference>
<dbReference type="InterPro" id="IPR020806">
    <property type="entry name" value="PKS_PP-bd"/>
</dbReference>
<dbReference type="Proteomes" id="UP000664417">
    <property type="component" value="Unassembled WGS sequence"/>
</dbReference>
<dbReference type="GO" id="GO:0071770">
    <property type="term" value="P:DIM/DIP cell wall layer assembly"/>
    <property type="evidence" value="ECO:0007669"/>
    <property type="project" value="TreeGrafter"/>
</dbReference>
<dbReference type="InterPro" id="IPR054514">
    <property type="entry name" value="RhiE-like_linker"/>
</dbReference>
<dbReference type="Gene3D" id="1.10.1240.100">
    <property type="match status" value="1"/>
</dbReference>
<evidence type="ECO:0000256" key="7">
    <source>
        <dbReference type="ARBA" id="ARBA00022737"/>
    </source>
</evidence>
<evidence type="ECO:0000256" key="3">
    <source>
        <dbReference type="ARBA" id="ARBA00022450"/>
    </source>
</evidence>
<keyword evidence="3" id="KW-0596">Phosphopantetheine</keyword>
<dbReference type="InterPro" id="IPR016039">
    <property type="entry name" value="Thiolase-like"/>
</dbReference>
<dbReference type="InterPro" id="IPR009081">
    <property type="entry name" value="PP-bd_ACP"/>
</dbReference>
<keyword evidence="5" id="KW-0597">Phosphoprotein</keyword>
<dbReference type="GO" id="GO:0031177">
    <property type="term" value="F:phosphopantetheine binding"/>
    <property type="evidence" value="ECO:0007669"/>
    <property type="project" value="InterPro"/>
</dbReference>
<feature type="domain" description="PKS/mFAS DH" evidence="12">
    <location>
        <begin position="1"/>
        <end position="278"/>
    </location>
</feature>
<dbReference type="PROSITE" id="PS52004">
    <property type="entry name" value="KS3_2"/>
    <property type="match status" value="1"/>
</dbReference>
<accession>A0A8J7U5T0</accession>
<dbReference type="InterPro" id="IPR014030">
    <property type="entry name" value="Ketoacyl_synth_N"/>
</dbReference>
<name>A0A8J7U5T0_9BACT</name>
<dbReference type="Gene3D" id="3.10.129.110">
    <property type="entry name" value="Polyketide synthase dehydratase"/>
    <property type="match status" value="1"/>
</dbReference>